<dbReference type="AlphaFoldDB" id="A0A3D8QDB8"/>
<dbReference type="Proteomes" id="UP000256645">
    <property type="component" value="Unassembled WGS sequence"/>
</dbReference>
<proteinExistence type="predicted"/>
<dbReference type="OrthoDB" id="2157530at2759"/>
<name>A0A3D8QDB8_9HELO</name>
<comment type="caution">
    <text evidence="2">The sequence shown here is derived from an EMBL/GenBank/DDBJ whole genome shotgun (WGS) entry which is preliminary data.</text>
</comment>
<feature type="domain" description="Heterokaryon incompatibility" evidence="1">
    <location>
        <begin position="64"/>
        <end position="221"/>
    </location>
</feature>
<reference evidence="2 3" key="1">
    <citation type="journal article" date="2018" name="IMA Fungus">
        <title>IMA Genome-F 9: Draft genome sequence of Annulohypoxylon stygium, Aspergillus mulundensis, Berkeleyomyces basicola (syn. Thielaviopsis basicola), Ceratocystis smalleyi, two Cercospora beticola strains, Coleophoma cylindrospora, Fusarium fracticaudum, Phialophora cf. hyalina, and Morchella septimelata.</title>
        <authorList>
            <person name="Wingfield B.D."/>
            <person name="Bills G.F."/>
            <person name="Dong Y."/>
            <person name="Huang W."/>
            <person name="Nel W.J."/>
            <person name="Swalarsk-Parry B.S."/>
            <person name="Vaghefi N."/>
            <person name="Wilken P.M."/>
            <person name="An Z."/>
            <person name="de Beer Z.W."/>
            <person name="De Vos L."/>
            <person name="Chen L."/>
            <person name="Duong T.A."/>
            <person name="Gao Y."/>
            <person name="Hammerbacher A."/>
            <person name="Kikkert J.R."/>
            <person name="Li Y."/>
            <person name="Li H."/>
            <person name="Li K."/>
            <person name="Li Q."/>
            <person name="Liu X."/>
            <person name="Ma X."/>
            <person name="Naidoo K."/>
            <person name="Pethybridge S.J."/>
            <person name="Sun J."/>
            <person name="Steenkamp E.T."/>
            <person name="van der Nest M.A."/>
            <person name="van Wyk S."/>
            <person name="Wingfield M.J."/>
            <person name="Xiong C."/>
            <person name="Yue Q."/>
            <person name="Zhang X."/>
        </authorList>
    </citation>
    <scope>NUCLEOTIDE SEQUENCE [LARGE SCALE GENOMIC DNA]</scope>
    <source>
        <strain evidence="2 3">BP6252</strain>
    </source>
</reference>
<dbReference type="PANTHER" id="PTHR24148:SF73">
    <property type="entry name" value="HET DOMAIN PROTEIN (AFU_ORTHOLOGUE AFUA_8G01020)"/>
    <property type="match status" value="1"/>
</dbReference>
<gene>
    <name evidence="2" type="ORF">BP6252_12949</name>
</gene>
<keyword evidence="3" id="KW-1185">Reference proteome</keyword>
<dbReference type="STRING" id="1849047.A0A3D8QDB8"/>
<dbReference type="EMBL" id="PDLM01000016">
    <property type="protein sequence ID" value="RDW59862.1"/>
    <property type="molecule type" value="Genomic_DNA"/>
</dbReference>
<organism evidence="2 3">
    <name type="scientific">Coleophoma cylindrospora</name>
    <dbReference type="NCBI Taxonomy" id="1849047"/>
    <lineage>
        <taxon>Eukaryota</taxon>
        <taxon>Fungi</taxon>
        <taxon>Dikarya</taxon>
        <taxon>Ascomycota</taxon>
        <taxon>Pezizomycotina</taxon>
        <taxon>Leotiomycetes</taxon>
        <taxon>Helotiales</taxon>
        <taxon>Dermateaceae</taxon>
        <taxon>Coleophoma</taxon>
    </lineage>
</organism>
<evidence type="ECO:0000259" key="1">
    <source>
        <dbReference type="Pfam" id="PF06985"/>
    </source>
</evidence>
<dbReference type="Pfam" id="PF26639">
    <property type="entry name" value="Het-6_barrel"/>
    <property type="match status" value="1"/>
</dbReference>
<evidence type="ECO:0000313" key="3">
    <source>
        <dbReference type="Proteomes" id="UP000256645"/>
    </source>
</evidence>
<dbReference type="Pfam" id="PF06985">
    <property type="entry name" value="HET"/>
    <property type="match status" value="1"/>
</dbReference>
<sequence>METAPDDIRRDRSLYCDLMHQQYVYAELPADGNTIRVINIVPGSANKKIACTVQHIQLNQEPQYEAISYCWGDPSPYGTILCDGKHLTIAKSLYMALLHIRDSVTSRTLWADGICINQNDVDEKNTQVPLMRQIYEKAARVVVWLGEEADKSELAFMLIPKLFAAYKKREASGDKRTYLHLQDMSMEIIYDLPKRHGDDDFPAYFRLFNRPWFVRGWVVQEIAVAKKIVVCCGSSTADWDEFILGLIFVQEMDILPTSDLKSVSRLLEMGLTRQAFQKGYPASVLMLLLRHKSTLVTDPRDKVYAISGMAVDSGPTTTYENIDGLDIRPDYRAPVEVVYQNLARDIMVKEHVLGLLNVPRKPNTVSKLNLPSWVPDLSDPAPTASLMGLDYNIHYMPLYSAAQTSQCSPKFSVDGREVCLEGFVFDTITELGDVEPVAGLDSGGLPTLEDFKEIYARHRRRYQWRQLAGLNDGIFWQKKYVTGEKLQDVYWDILIAGYHPGPEIKPEYMADMKKAWFKKYRKTNWLGRLPFPLFEVSLIAGIVLKSCWIFFRLALWLAFWTPDPPFEQIMGHQANRRIFKTKTKYLGLACSDAQPGDMIAVFKGGRLPLVIRREGSKWRLIGDSYLHGIMKGEAFADAKCGDIWLI</sequence>
<evidence type="ECO:0000313" key="2">
    <source>
        <dbReference type="EMBL" id="RDW59862.1"/>
    </source>
</evidence>
<dbReference type="InterPro" id="IPR010730">
    <property type="entry name" value="HET"/>
</dbReference>
<dbReference type="PANTHER" id="PTHR24148">
    <property type="entry name" value="ANKYRIN REPEAT DOMAIN-CONTAINING PROTEIN 39 HOMOLOG-RELATED"/>
    <property type="match status" value="1"/>
</dbReference>
<protein>
    <recommendedName>
        <fullName evidence="1">Heterokaryon incompatibility domain-containing protein</fullName>
    </recommendedName>
</protein>
<accession>A0A3D8QDB8</accession>
<dbReference type="InterPro" id="IPR052895">
    <property type="entry name" value="HetReg/Transcr_Mod"/>
</dbReference>